<evidence type="ECO:0000256" key="9">
    <source>
        <dbReference type="ARBA" id="ARBA00022777"/>
    </source>
</evidence>
<keyword evidence="7 14" id="KW-0812">Transmembrane</keyword>
<keyword evidence="4" id="KW-1003">Cell membrane</keyword>
<evidence type="ECO:0000259" key="16">
    <source>
        <dbReference type="PROSITE" id="PS50885"/>
    </source>
</evidence>
<feature type="domain" description="HAMP" evidence="16">
    <location>
        <begin position="196"/>
        <end position="249"/>
    </location>
</feature>
<evidence type="ECO:0000256" key="10">
    <source>
        <dbReference type="ARBA" id="ARBA00022840"/>
    </source>
</evidence>
<dbReference type="STRING" id="171383.AKJ31_00760"/>
<name>A0A0M0I3P9_9VIBR</name>
<evidence type="ECO:0000256" key="3">
    <source>
        <dbReference type="ARBA" id="ARBA00012438"/>
    </source>
</evidence>
<comment type="subcellular location">
    <subcellularLocation>
        <location evidence="2">Cell membrane</location>
        <topology evidence="2">Multi-pass membrane protein</topology>
    </subcellularLocation>
</comment>
<keyword evidence="5" id="KW-0597">Phosphoprotein</keyword>
<accession>A0A0M0I3P9</accession>
<keyword evidence="13 14" id="KW-0472">Membrane</keyword>
<feature type="transmembrane region" description="Helical" evidence="14">
    <location>
        <begin position="172"/>
        <end position="194"/>
    </location>
</feature>
<dbReference type="SMART" id="SM00388">
    <property type="entry name" value="HisKA"/>
    <property type="match status" value="1"/>
</dbReference>
<dbReference type="GO" id="GO:0000155">
    <property type="term" value="F:phosphorelay sensor kinase activity"/>
    <property type="evidence" value="ECO:0007669"/>
    <property type="project" value="InterPro"/>
</dbReference>
<feature type="domain" description="Histidine kinase" evidence="15">
    <location>
        <begin position="264"/>
        <end position="440"/>
    </location>
</feature>
<dbReference type="InterPro" id="IPR050398">
    <property type="entry name" value="HssS/ArlS-like"/>
</dbReference>
<keyword evidence="9 17" id="KW-0418">Kinase</keyword>
<dbReference type="SUPFAM" id="SSF55874">
    <property type="entry name" value="ATPase domain of HSP90 chaperone/DNA topoisomerase II/histidine kinase"/>
    <property type="match status" value="1"/>
</dbReference>
<keyword evidence="11 14" id="KW-1133">Transmembrane helix</keyword>
<dbReference type="Gene3D" id="3.30.565.10">
    <property type="entry name" value="Histidine kinase-like ATPase, C-terminal domain"/>
    <property type="match status" value="1"/>
</dbReference>
<dbReference type="OrthoDB" id="9804645at2"/>
<keyword evidence="18" id="KW-1185">Reference proteome</keyword>
<evidence type="ECO:0000256" key="7">
    <source>
        <dbReference type="ARBA" id="ARBA00022692"/>
    </source>
</evidence>
<dbReference type="PANTHER" id="PTHR45528">
    <property type="entry name" value="SENSOR HISTIDINE KINASE CPXA"/>
    <property type="match status" value="1"/>
</dbReference>
<dbReference type="GO" id="GO:0005886">
    <property type="term" value="C:plasma membrane"/>
    <property type="evidence" value="ECO:0007669"/>
    <property type="project" value="UniProtKB-SubCell"/>
</dbReference>
<dbReference type="SUPFAM" id="SSF47384">
    <property type="entry name" value="Homodimeric domain of signal transducing histidine kinase"/>
    <property type="match status" value="1"/>
</dbReference>
<evidence type="ECO:0000256" key="2">
    <source>
        <dbReference type="ARBA" id="ARBA00004651"/>
    </source>
</evidence>
<dbReference type="CDD" id="cd00082">
    <property type="entry name" value="HisKA"/>
    <property type="match status" value="1"/>
</dbReference>
<keyword evidence="8" id="KW-0547">Nucleotide-binding</keyword>
<dbReference type="EMBL" id="LHPI01000001">
    <property type="protein sequence ID" value="KOO08929.1"/>
    <property type="molecule type" value="Genomic_DNA"/>
</dbReference>
<dbReference type="GO" id="GO:0005524">
    <property type="term" value="F:ATP binding"/>
    <property type="evidence" value="ECO:0007669"/>
    <property type="project" value="UniProtKB-KW"/>
</dbReference>
<evidence type="ECO:0000256" key="13">
    <source>
        <dbReference type="ARBA" id="ARBA00023136"/>
    </source>
</evidence>
<keyword evidence="6" id="KW-0808">Transferase</keyword>
<comment type="caution">
    <text evidence="17">The sequence shown here is derived from an EMBL/GenBank/DDBJ whole genome shotgun (WGS) entry which is preliminary data.</text>
</comment>
<evidence type="ECO:0000256" key="5">
    <source>
        <dbReference type="ARBA" id="ARBA00022553"/>
    </source>
</evidence>
<dbReference type="InterPro" id="IPR003660">
    <property type="entry name" value="HAMP_dom"/>
</dbReference>
<dbReference type="PROSITE" id="PS50885">
    <property type="entry name" value="HAMP"/>
    <property type="match status" value="1"/>
</dbReference>
<keyword evidence="12" id="KW-0902">Two-component regulatory system</keyword>
<evidence type="ECO:0000256" key="6">
    <source>
        <dbReference type="ARBA" id="ARBA00022679"/>
    </source>
</evidence>
<dbReference type="InterPro" id="IPR003661">
    <property type="entry name" value="HisK_dim/P_dom"/>
</dbReference>
<dbReference type="Gene3D" id="6.10.340.10">
    <property type="match status" value="1"/>
</dbReference>
<keyword evidence="10" id="KW-0067">ATP-binding</keyword>
<gene>
    <name evidence="17" type="ORF">AKJ31_00760</name>
</gene>
<sequence>MSFKSRLVVFTSLWFCLASVAILLTYHWQKETIEQGTKQSLHKELASHMRDDNPLMIGTDYNPKALKAIFHTLMLLGPDFEIYFLDSQGNITTHAAPEGTEMMEAVDLAPIKQFLNNQPFPILGEDPRNRGEHKVFSVAAIEELGSTVGYLYVVIGSTRHTAIANAQVDTPYMALAGLVLVSIIGFAIGAYWLVKRSLLRPIERVTNQLQKQAEHDFRLQADFTRQVPELVPIAHSFHLMAKHIQQQFLQLEYQAEHRRQSLLQLSHDLKTPLSSVLGYIETWRFQHPKSNPLIEVAYRNAEKLSEQLHSLLAIAKQEAPTPNYDYRPVDLAALISECAETMRPPFERKGVTLKLEMDNEMQTVGDKGLLERLILNLMENALRHSPTDSEVNCQARLSGDKSRVHFSLSNRVEEGAESGSLGIGTKIVQSILMLHHSYLQSSVTSSQYQQTFILRAANTGSTTTE</sequence>
<dbReference type="PROSITE" id="PS50109">
    <property type="entry name" value="HIS_KIN"/>
    <property type="match status" value="1"/>
</dbReference>
<proteinExistence type="predicted"/>
<dbReference type="Proteomes" id="UP000037530">
    <property type="component" value="Unassembled WGS sequence"/>
</dbReference>
<dbReference type="RefSeq" id="WP_053407181.1">
    <property type="nucleotide sequence ID" value="NZ_DAIPHI010000159.1"/>
</dbReference>
<evidence type="ECO:0000313" key="17">
    <source>
        <dbReference type="EMBL" id="KOO08929.1"/>
    </source>
</evidence>
<dbReference type="Gene3D" id="1.10.287.130">
    <property type="match status" value="1"/>
</dbReference>
<dbReference type="PATRIC" id="fig|171383.3.peg.156"/>
<evidence type="ECO:0000256" key="1">
    <source>
        <dbReference type="ARBA" id="ARBA00000085"/>
    </source>
</evidence>
<comment type="catalytic activity">
    <reaction evidence="1">
        <text>ATP + protein L-histidine = ADP + protein N-phospho-L-histidine.</text>
        <dbReference type="EC" id="2.7.13.3"/>
    </reaction>
</comment>
<dbReference type="AlphaFoldDB" id="A0A0M0I3P9"/>
<evidence type="ECO:0000256" key="14">
    <source>
        <dbReference type="SAM" id="Phobius"/>
    </source>
</evidence>
<evidence type="ECO:0000256" key="12">
    <source>
        <dbReference type="ARBA" id="ARBA00023012"/>
    </source>
</evidence>
<evidence type="ECO:0000256" key="11">
    <source>
        <dbReference type="ARBA" id="ARBA00022989"/>
    </source>
</evidence>
<organism evidence="17 18">
    <name type="scientific">Vibrio hepatarius</name>
    <dbReference type="NCBI Taxonomy" id="171383"/>
    <lineage>
        <taxon>Bacteria</taxon>
        <taxon>Pseudomonadati</taxon>
        <taxon>Pseudomonadota</taxon>
        <taxon>Gammaproteobacteria</taxon>
        <taxon>Vibrionales</taxon>
        <taxon>Vibrionaceae</taxon>
        <taxon>Vibrio</taxon>
        <taxon>Vibrio oreintalis group</taxon>
    </lineage>
</organism>
<protein>
    <recommendedName>
        <fullName evidence="3">histidine kinase</fullName>
        <ecNumber evidence="3">2.7.13.3</ecNumber>
    </recommendedName>
</protein>
<reference evidence="18" key="1">
    <citation type="submission" date="2015-08" db="EMBL/GenBank/DDBJ databases">
        <title>Vibrio galatheae sp. nov., a novel member of the Vibrionaceae family isolated from the Solomon Islands.</title>
        <authorList>
            <person name="Giubergia S."/>
            <person name="Machado H."/>
            <person name="Mateiu R.V."/>
            <person name="Gram L."/>
        </authorList>
    </citation>
    <scope>NUCLEOTIDE SEQUENCE [LARGE SCALE GENOMIC DNA]</scope>
    <source>
        <strain evidence="18">DSM 19134</strain>
    </source>
</reference>
<evidence type="ECO:0000313" key="18">
    <source>
        <dbReference type="Proteomes" id="UP000037530"/>
    </source>
</evidence>
<evidence type="ECO:0000256" key="4">
    <source>
        <dbReference type="ARBA" id="ARBA00022475"/>
    </source>
</evidence>
<dbReference type="PANTHER" id="PTHR45528:SF1">
    <property type="entry name" value="SENSOR HISTIDINE KINASE CPXA"/>
    <property type="match status" value="1"/>
</dbReference>
<evidence type="ECO:0000256" key="8">
    <source>
        <dbReference type="ARBA" id="ARBA00022741"/>
    </source>
</evidence>
<dbReference type="Pfam" id="PF00512">
    <property type="entry name" value="HisKA"/>
    <property type="match status" value="1"/>
</dbReference>
<dbReference type="InterPro" id="IPR036097">
    <property type="entry name" value="HisK_dim/P_sf"/>
</dbReference>
<dbReference type="EC" id="2.7.13.3" evidence="3"/>
<evidence type="ECO:0000259" key="15">
    <source>
        <dbReference type="PROSITE" id="PS50109"/>
    </source>
</evidence>
<dbReference type="InterPro" id="IPR005467">
    <property type="entry name" value="His_kinase_dom"/>
</dbReference>
<dbReference type="InterPro" id="IPR036890">
    <property type="entry name" value="HATPase_C_sf"/>
</dbReference>